<gene>
    <name evidence="3" type="ORF">DY000_02048524</name>
    <name evidence="2" type="ORF">F2Q70_00022149</name>
</gene>
<dbReference type="AlphaFoldDB" id="A0A3N6R9I2"/>
<evidence type="ECO:0000256" key="1">
    <source>
        <dbReference type="SAM" id="MobiDB-lite"/>
    </source>
</evidence>
<reference evidence="3 4" key="3">
    <citation type="journal article" date="2020" name="BMC Genomics">
        <title>Intraspecific diversification of the crop wild relative Brassica cretica Lam. using demographic model selection.</title>
        <authorList>
            <person name="Kioukis A."/>
            <person name="Michalopoulou V.A."/>
            <person name="Briers L."/>
            <person name="Pirintsos S."/>
            <person name="Studholme D.J."/>
            <person name="Pavlidis P."/>
            <person name="Sarris P.F."/>
        </authorList>
    </citation>
    <scope>NUCLEOTIDE SEQUENCE [LARGE SCALE GENOMIC DNA]</scope>
    <source>
        <strain evidence="4">cv. PFS-1207/04</strain>
        <strain evidence="3">PFS-1207/04</strain>
    </source>
</reference>
<feature type="compositionally biased region" description="Basic and acidic residues" evidence="1">
    <location>
        <begin position="67"/>
        <end position="76"/>
    </location>
</feature>
<comment type="caution">
    <text evidence="2">The sequence shown here is derived from an EMBL/GenBank/DDBJ whole genome shotgun (WGS) entry which is preliminary data.</text>
</comment>
<evidence type="ECO:0000313" key="2">
    <source>
        <dbReference type="EMBL" id="KAF2545526.1"/>
    </source>
</evidence>
<proteinExistence type="predicted"/>
<protein>
    <submittedName>
        <fullName evidence="2">Uncharacterized protein</fullName>
    </submittedName>
</protein>
<accession>A0A3N6R9I2</accession>
<dbReference type="EMBL" id="QGKY02001925">
    <property type="protein sequence ID" value="KAF2545526.1"/>
    <property type="molecule type" value="Genomic_DNA"/>
</dbReference>
<organism evidence="2">
    <name type="scientific">Brassica cretica</name>
    <name type="common">Mustard</name>
    <dbReference type="NCBI Taxonomy" id="69181"/>
    <lineage>
        <taxon>Eukaryota</taxon>
        <taxon>Viridiplantae</taxon>
        <taxon>Streptophyta</taxon>
        <taxon>Embryophyta</taxon>
        <taxon>Tracheophyta</taxon>
        <taxon>Spermatophyta</taxon>
        <taxon>Magnoliopsida</taxon>
        <taxon>eudicotyledons</taxon>
        <taxon>Gunneridae</taxon>
        <taxon>Pentapetalae</taxon>
        <taxon>rosids</taxon>
        <taxon>malvids</taxon>
        <taxon>Brassicales</taxon>
        <taxon>Brassicaceae</taxon>
        <taxon>Brassiceae</taxon>
        <taxon>Brassica</taxon>
    </lineage>
</organism>
<dbReference type="EMBL" id="QGKV02000297">
    <property type="protein sequence ID" value="KAF3612179.1"/>
    <property type="molecule type" value="Genomic_DNA"/>
</dbReference>
<keyword evidence="4" id="KW-1185">Reference proteome</keyword>
<dbReference type="Proteomes" id="UP000266723">
    <property type="component" value="Unassembled WGS sequence"/>
</dbReference>
<reference evidence="2" key="1">
    <citation type="submission" date="2019-12" db="EMBL/GenBank/DDBJ databases">
        <title>Genome sequencing and annotation of Brassica cretica.</title>
        <authorList>
            <person name="Studholme D.J."/>
            <person name="Sarris P.F."/>
        </authorList>
    </citation>
    <scope>NUCLEOTIDE SEQUENCE</scope>
    <source>
        <strain evidence="2">PFS-102/07</strain>
        <tissue evidence="2">Leaf</tissue>
    </source>
</reference>
<reference evidence="3" key="2">
    <citation type="submission" date="2019-12" db="EMBL/GenBank/DDBJ databases">
        <authorList>
            <person name="Studholme D.J."/>
            <person name="Sarris P."/>
        </authorList>
    </citation>
    <scope>NUCLEOTIDE SEQUENCE</scope>
    <source>
        <strain evidence="3">PFS-1207/04</strain>
        <tissue evidence="3">Leaf</tissue>
    </source>
</reference>
<feature type="region of interest" description="Disordered" evidence="1">
    <location>
        <begin position="42"/>
        <end position="76"/>
    </location>
</feature>
<sequence length="76" mass="8659">MVRTRRDRGERLGDEQDFYKDGLGNLSDELRKVEALSIRGVEGGGLERPNIPQEPLHQLESVGETMTKGEPRRIRI</sequence>
<name>A0A3N6R9I2_BRACR</name>
<evidence type="ECO:0000313" key="3">
    <source>
        <dbReference type="EMBL" id="KAF3612179.1"/>
    </source>
</evidence>
<evidence type="ECO:0000313" key="4">
    <source>
        <dbReference type="Proteomes" id="UP000266723"/>
    </source>
</evidence>